<keyword evidence="5" id="KW-0479">Metal-binding</keyword>
<evidence type="ECO:0000256" key="3">
    <source>
        <dbReference type="ARBA" id="ARBA00012453"/>
    </source>
</evidence>
<sequence length="217" mass="24067">MNRPTFRDQLSDQTLDYTIRHRELIADAFWPLARFVVDHAHIDDNTRSVSVTRDVLDTGDVAIIIPYDPKSDSIVVIRQFRIGSALAIDRAAPIELPAGLVDEGETIEAAAIRELREETGLEALAIEHCFSYVSTPGLTTEHANIFLAIVDASDLKTNAGKPDEDEHIRPILAPVEELVRAVDEARVENGFLLCCTHWFARKGRARAQALVGTLTED</sequence>
<comment type="caution">
    <text evidence="15">The sequence shown here is derived from an EMBL/GenBank/DDBJ whole genome shotgun (WGS) entry which is preliminary data.</text>
</comment>
<evidence type="ECO:0000313" key="16">
    <source>
        <dbReference type="Proteomes" id="UP001294412"/>
    </source>
</evidence>
<evidence type="ECO:0000256" key="8">
    <source>
        <dbReference type="ARBA" id="ARBA00025164"/>
    </source>
</evidence>
<evidence type="ECO:0000313" key="15">
    <source>
        <dbReference type="EMBL" id="MDY8109860.1"/>
    </source>
</evidence>
<reference evidence="15 16" key="1">
    <citation type="submission" date="2023-12" db="EMBL/GenBank/DDBJ databases">
        <title>Description of Novel Strain Fulvimarina sp. 2208YS6-2-32 isolated from Uroteuthis (Photololigo) edulis.</title>
        <authorList>
            <person name="Park J.-S."/>
        </authorList>
    </citation>
    <scope>NUCLEOTIDE SEQUENCE [LARGE SCALE GENOMIC DNA]</scope>
    <source>
        <strain evidence="15 16">2208YS6-2-32</strain>
    </source>
</reference>
<dbReference type="Proteomes" id="UP001294412">
    <property type="component" value="Unassembled WGS sequence"/>
</dbReference>
<dbReference type="RefSeq" id="WP_322187347.1">
    <property type="nucleotide sequence ID" value="NZ_JAXLPB010000003.1"/>
</dbReference>
<dbReference type="InterPro" id="IPR004385">
    <property type="entry name" value="NDP_pyrophosphatase"/>
</dbReference>
<evidence type="ECO:0000256" key="7">
    <source>
        <dbReference type="ARBA" id="ARBA00022842"/>
    </source>
</evidence>
<evidence type="ECO:0000256" key="4">
    <source>
        <dbReference type="ARBA" id="ARBA00013297"/>
    </source>
</evidence>
<dbReference type="NCBIfam" id="TIGR00052">
    <property type="entry name" value="nudix-type nucleoside diphosphatase, YffH/AdpP family"/>
    <property type="match status" value="1"/>
</dbReference>
<dbReference type="PRINTS" id="PR00502">
    <property type="entry name" value="NUDIXFAMILY"/>
</dbReference>
<feature type="domain" description="Nudix hydrolase" evidence="14">
    <location>
        <begin position="57"/>
        <end position="195"/>
    </location>
</feature>
<evidence type="ECO:0000256" key="12">
    <source>
        <dbReference type="ARBA" id="ARBA00049546"/>
    </source>
</evidence>
<evidence type="ECO:0000256" key="2">
    <source>
        <dbReference type="ARBA" id="ARBA00007482"/>
    </source>
</evidence>
<dbReference type="InterPro" id="IPR020084">
    <property type="entry name" value="NUDIX_hydrolase_CS"/>
</dbReference>
<evidence type="ECO:0000256" key="5">
    <source>
        <dbReference type="ARBA" id="ARBA00022723"/>
    </source>
</evidence>
<organism evidence="15 16">
    <name type="scientific">Fulvimarina uroteuthidis</name>
    <dbReference type="NCBI Taxonomy" id="3098149"/>
    <lineage>
        <taxon>Bacteria</taxon>
        <taxon>Pseudomonadati</taxon>
        <taxon>Pseudomonadota</taxon>
        <taxon>Alphaproteobacteria</taxon>
        <taxon>Hyphomicrobiales</taxon>
        <taxon>Aurantimonadaceae</taxon>
        <taxon>Fulvimarina</taxon>
    </lineage>
</organism>
<proteinExistence type="inferred from homology"/>
<accession>A0ABU5I3B5</accession>
<comment type="catalytic activity">
    <reaction evidence="12">
        <text>ADP-D-ribose + H2O = D-ribose 5-phosphate + AMP + 2 H(+)</text>
        <dbReference type="Rhea" id="RHEA:10412"/>
        <dbReference type="ChEBI" id="CHEBI:15377"/>
        <dbReference type="ChEBI" id="CHEBI:15378"/>
        <dbReference type="ChEBI" id="CHEBI:57967"/>
        <dbReference type="ChEBI" id="CHEBI:78346"/>
        <dbReference type="ChEBI" id="CHEBI:456215"/>
        <dbReference type="EC" id="3.6.1.13"/>
    </reaction>
</comment>
<dbReference type="PANTHER" id="PTHR11839">
    <property type="entry name" value="UDP/ADP-SUGAR PYROPHOSPHATASE"/>
    <property type="match status" value="1"/>
</dbReference>
<protein>
    <recommendedName>
        <fullName evidence="4">ADP-ribose pyrophosphatase</fullName>
        <ecNumber evidence="3">3.6.1.13</ecNumber>
    </recommendedName>
    <alternativeName>
        <fullName evidence="9">ADP-ribose diphosphatase</fullName>
    </alternativeName>
    <alternativeName>
        <fullName evidence="11">ADP-ribose phosphohydrolase</fullName>
    </alternativeName>
    <alternativeName>
        <fullName evidence="10">Adenosine diphosphoribose pyrophosphatase</fullName>
    </alternativeName>
</protein>
<evidence type="ECO:0000256" key="11">
    <source>
        <dbReference type="ARBA" id="ARBA00033056"/>
    </source>
</evidence>
<keyword evidence="7" id="KW-0460">Magnesium</keyword>
<name>A0ABU5I3B5_9HYPH</name>
<evidence type="ECO:0000256" key="13">
    <source>
        <dbReference type="RuleBase" id="RU003476"/>
    </source>
</evidence>
<evidence type="ECO:0000256" key="9">
    <source>
        <dbReference type="ARBA" id="ARBA00030162"/>
    </source>
</evidence>
<evidence type="ECO:0000256" key="1">
    <source>
        <dbReference type="ARBA" id="ARBA00001946"/>
    </source>
</evidence>
<comment type="similarity">
    <text evidence="2">Belongs to the Nudix hydrolase family. NudF subfamily.</text>
</comment>
<dbReference type="PANTHER" id="PTHR11839:SF5">
    <property type="entry name" value="ADP-RIBOSE PYROPHOSPHATASE"/>
    <property type="match status" value="1"/>
</dbReference>
<dbReference type="PROSITE" id="PS51462">
    <property type="entry name" value="NUDIX"/>
    <property type="match status" value="1"/>
</dbReference>
<dbReference type="EMBL" id="JAXLPB010000003">
    <property type="protein sequence ID" value="MDY8109860.1"/>
    <property type="molecule type" value="Genomic_DNA"/>
</dbReference>
<dbReference type="InterPro" id="IPR020476">
    <property type="entry name" value="Nudix_hydrolase"/>
</dbReference>
<dbReference type="InterPro" id="IPR000086">
    <property type="entry name" value="NUDIX_hydrolase_dom"/>
</dbReference>
<evidence type="ECO:0000256" key="10">
    <source>
        <dbReference type="ARBA" id="ARBA00030308"/>
    </source>
</evidence>
<dbReference type="PROSITE" id="PS00893">
    <property type="entry name" value="NUDIX_BOX"/>
    <property type="match status" value="1"/>
</dbReference>
<dbReference type="SUPFAM" id="SSF55811">
    <property type="entry name" value="Nudix"/>
    <property type="match status" value="1"/>
</dbReference>
<dbReference type="InterPro" id="IPR015797">
    <property type="entry name" value="NUDIX_hydrolase-like_dom_sf"/>
</dbReference>
<dbReference type="GO" id="GO:0016787">
    <property type="term" value="F:hydrolase activity"/>
    <property type="evidence" value="ECO:0007669"/>
    <property type="project" value="UniProtKB-KW"/>
</dbReference>
<comment type="cofactor">
    <cofactor evidence="1">
        <name>Mg(2+)</name>
        <dbReference type="ChEBI" id="CHEBI:18420"/>
    </cofactor>
</comment>
<dbReference type="EC" id="3.6.1.13" evidence="3"/>
<keyword evidence="16" id="KW-1185">Reference proteome</keyword>
<dbReference type="Pfam" id="PF00293">
    <property type="entry name" value="NUDIX"/>
    <property type="match status" value="1"/>
</dbReference>
<keyword evidence="6 13" id="KW-0378">Hydrolase</keyword>
<gene>
    <name evidence="15" type="ORF">U0C82_11990</name>
</gene>
<dbReference type="Gene3D" id="3.90.79.10">
    <property type="entry name" value="Nucleoside Triphosphate Pyrophosphohydrolase"/>
    <property type="match status" value="1"/>
</dbReference>
<evidence type="ECO:0000256" key="6">
    <source>
        <dbReference type="ARBA" id="ARBA00022801"/>
    </source>
</evidence>
<evidence type="ECO:0000259" key="14">
    <source>
        <dbReference type="PROSITE" id="PS51462"/>
    </source>
</evidence>
<comment type="function">
    <text evidence="8">Acts on ADP-mannose and ADP-glucose as well as ADP-ribose. Prevents glycogen biosynthesis. The reaction catalyzed by this enzyme is a limiting step of the gluconeogenic process.</text>
</comment>